<organism evidence="1 2">
    <name type="scientific">Vibrio phage ICP1</name>
    <dbReference type="NCBI Taxonomy" id="979525"/>
    <lineage>
        <taxon>Viruses</taxon>
        <taxon>Duplodnaviria</taxon>
        <taxon>Heunggongvirae</taxon>
        <taxon>Uroviricota</taxon>
        <taxon>Caudoviricetes</taxon>
        <taxon>Mohonavirus</taxon>
        <taxon>Mohonavirus ICP1</taxon>
    </lineage>
</organism>
<gene>
    <name evidence="1" type="primary">ORF138</name>
</gene>
<dbReference type="RefSeq" id="YP_004251080.1">
    <property type="nucleotide sequence ID" value="NC_015157.1"/>
</dbReference>
<dbReference type="Proteomes" id="UP000007502">
    <property type="component" value="Segment"/>
</dbReference>
<proteinExistence type="predicted"/>
<evidence type="ECO:0000313" key="1">
    <source>
        <dbReference type="EMBL" id="ADX87955.1"/>
    </source>
</evidence>
<name>F1D1G1_9CAUD</name>
<dbReference type="EMBL" id="HQ641347">
    <property type="protein sequence ID" value="ADX87955.1"/>
    <property type="molecule type" value="Genomic_DNA"/>
</dbReference>
<protein>
    <submittedName>
        <fullName evidence="1">Uncharacterized protein ORF138</fullName>
    </submittedName>
</protein>
<reference evidence="1 2" key="1">
    <citation type="journal article" date="2011" name="MBio">
        <title>Evidence of a dominant lineage of Vibrio cholerae-specific lytic bacteriophages shed by cholera patients over a 10-year period in Dhaka, Bangladesh.</title>
        <authorList>
            <person name="Seed K.D."/>
            <person name="Bodi K.L."/>
            <person name="Kropinski A.M."/>
            <person name="Ackermann H.W."/>
            <person name="Calderwood S.B."/>
            <person name="Qadri F."/>
            <person name="Camilli A."/>
        </authorList>
    </citation>
    <scope>NUCLEOTIDE SEQUENCE [LARGE SCALE GENOMIC DNA]</scope>
</reference>
<accession>F1D1G1</accession>
<keyword evidence="2" id="KW-1185">Reference proteome</keyword>
<dbReference type="KEGG" id="vg:10228618"/>
<evidence type="ECO:0000313" key="2">
    <source>
        <dbReference type="Proteomes" id="UP000007502"/>
    </source>
</evidence>
<dbReference type="OrthoDB" id="29309at10239"/>
<dbReference type="GeneID" id="10228618"/>
<sequence length="151" mass="17411">MIPFLLPLILWLYGEFSKDMTTRYISRTILYGYAFSVIFQSYVPAEYSLYVGMGIFLSAMTLSLLYATTKTTQVCFSLVIILVFINFWSLITNDPYIVQNFPLYSNNSNQVIRELILFGVFNFRNGDIIGGNDEYLATLCTMMLVMEYVLL</sequence>